<organism evidence="20 21">
    <name type="scientific">Ambispora leptoticha</name>
    <dbReference type="NCBI Taxonomy" id="144679"/>
    <lineage>
        <taxon>Eukaryota</taxon>
        <taxon>Fungi</taxon>
        <taxon>Fungi incertae sedis</taxon>
        <taxon>Mucoromycota</taxon>
        <taxon>Glomeromycotina</taxon>
        <taxon>Glomeromycetes</taxon>
        <taxon>Archaeosporales</taxon>
        <taxon>Ambisporaceae</taxon>
        <taxon>Ambispora</taxon>
    </lineage>
</organism>
<feature type="domain" description="Protein arginine N-methyltransferase" evidence="19">
    <location>
        <begin position="495"/>
        <end position="534"/>
    </location>
</feature>
<dbReference type="PANTHER" id="PTHR11006:SF123">
    <property type="entry name" value="RIBOSOMAL PROTEIN ARGININE N-METHYLTRANSFERASE RMT3"/>
    <property type="match status" value="1"/>
</dbReference>
<dbReference type="InterPro" id="IPR055135">
    <property type="entry name" value="PRMT_dom"/>
</dbReference>
<dbReference type="GO" id="GO:0008270">
    <property type="term" value="F:zinc ion binding"/>
    <property type="evidence" value="ECO:0007669"/>
    <property type="project" value="UniProtKB-KW"/>
</dbReference>
<feature type="compositionally biased region" description="Acidic residues" evidence="16">
    <location>
        <begin position="25"/>
        <end position="41"/>
    </location>
</feature>
<dbReference type="PROSITE" id="PS51678">
    <property type="entry name" value="SAM_MT_PRMT"/>
    <property type="match status" value="1"/>
</dbReference>
<comment type="subcellular location">
    <subcellularLocation>
        <location evidence="2">Cytoplasm</location>
        <location evidence="2">Cytosol</location>
    </subcellularLocation>
    <subcellularLocation>
        <location evidence="1">Nucleus</location>
    </subcellularLocation>
</comment>
<comment type="caution">
    <text evidence="20">The sequence shown here is derived from an EMBL/GenBank/DDBJ whole genome shotgun (WGS) entry which is preliminary data.</text>
</comment>
<dbReference type="OrthoDB" id="7848332at2759"/>
<dbReference type="EMBL" id="CAJVPS010000326">
    <property type="protein sequence ID" value="CAG8477273.1"/>
    <property type="molecule type" value="Genomic_DNA"/>
</dbReference>
<evidence type="ECO:0000256" key="13">
    <source>
        <dbReference type="ARBA" id="ARBA00047384"/>
    </source>
</evidence>
<keyword evidence="21" id="KW-1185">Reference proteome</keyword>
<keyword evidence="5" id="KW-0597">Phosphoprotein</keyword>
<gene>
    <name evidence="20" type="ORF">ALEPTO_LOCUS2304</name>
</gene>
<evidence type="ECO:0000256" key="11">
    <source>
        <dbReference type="ARBA" id="ARBA00022833"/>
    </source>
</evidence>
<feature type="compositionally biased region" description="Polar residues" evidence="16">
    <location>
        <begin position="1"/>
        <end position="14"/>
    </location>
</feature>
<keyword evidence="10" id="KW-0863">Zinc-finger</keyword>
<evidence type="ECO:0000313" key="20">
    <source>
        <dbReference type="EMBL" id="CAG8477273.1"/>
    </source>
</evidence>
<feature type="domain" description="Protein arginine N-methyltransferase 3-like C2H2 zinc finger" evidence="18">
    <location>
        <begin position="79"/>
        <end position="129"/>
    </location>
</feature>
<evidence type="ECO:0000256" key="2">
    <source>
        <dbReference type="ARBA" id="ARBA00004514"/>
    </source>
</evidence>
<dbReference type="Pfam" id="PF21137">
    <property type="entry name" value="ANM3_C2H2_Zf"/>
    <property type="match status" value="1"/>
</dbReference>
<evidence type="ECO:0000256" key="10">
    <source>
        <dbReference type="ARBA" id="ARBA00022771"/>
    </source>
</evidence>
<evidence type="ECO:0000256" key="5">
    <source>
        <dbReference type="ARBA" id="ARBA00022553"/>
    </source>
</evidence>
<dbReference type="Gene3D" id="2.70.160.11">
    <property type="entry name" value="Hnrnp arginine n-methyltransferase1"/>
    <property type="match status" value="1"/>
</dbReference>
<comment type="catalytic activity">
    <reaction evidence="13">
        <text>L-arginyl-[protein] + 2 S-adenosyl-L-methionine = N(omega),N(omega)-dimethyl-L-arginyl-[protein] + 2 S-adenosyl-L-homocysteine + 2 H(+)</text>
        <dbReference type="Rhea" id="RHEA:48096"/>
        <dbReference type="Rhea" id="RHEA-COMP:10532"/>
        <dbReference type="Rhea" id="RHEA-COMP:11991"/>
        <dbReference type="ChEBI" id="CHEBI:15378"/>
        <dbReference type="ChEBI" id="CHEBI:29965"/>
        <dbReference type="ChEBI" id="CHEBI:57856"/>
        <dbReference type="ChEBI" id="CHEBI:59789"/>
        <dbReference type="ChEBI" id="CHEBI:61897"/>
        <dbReference type="EC" id="2.1.1.319"/>
    </reaction>
    <physiologicalReaction direction="left-to-right" evidence="13">
        <dbReference type="Rhea" id="RHEA:48097"/>
    </physiologicalReaction>
</comment>
<evidence type="ECO:0000259" key="19">
    <source>
        <dbReference type="Pfam" id="PF22528"/>
    </source>
</evidence>
<dbReference type="FunFam" id="3.40.50.150:FF:000034">
    <property type="entry name" value="Protein arginine N-methyltransferase 3"/>
    <property type="match status" value="1"/>
</dbReference>
<dbReference type="Gene3D" id="3.40.50.150">
    <property type="entry name" value="Vaccinia Virus protein VP39"/>
    <property type="match status" value="1"/>
</dbReference>
<evidence type="ECO:0000256" key="8">
    <source>
        <dbReference type="ARBA" id="ARBA00022691"/>
    </source>
</evidence>
<evidence type="ECO:0000256" key="12">
    <source>
        <dbReference type="ARBA" id="ARBA00023242"/>
    </source>
</evidence>
<feature type="domain" description="Methyltransferase" evidence="17">
    <location>
        <begin position="279"/>
        <end position="376"/>
    </location>
</feature>
<sequence length="535" mass="61134">MENSSNQQHSTSQLGKGISGYSELSESEYDPNDERWDDWEEENPQPETKCLFCNDLLPTIHDVFRHCVDRHGFDFKSIRNNLNLDFYRCIRLINYIRQQALINPSFEETTNFTITGTEPFLEDDEYLKPVIEDDHLLYAFDNTGSENDSEFSDPVYKAHIKEHNEEYNPTTPLEHDLINKLHILEERLFSTEVHLKKVETQFGDYRGMVKEAFFDYMTSEKSLRSAKGSVAAIEDHGNYYYNSYAKTGIHAEMLKDRVRTEGYRDFIYENKDIFKGKVVLDVGCGTGILSLFAARAGASKVISVDESAIIERAREIVRVNKLDDVITLISGKIEEVTLPVPKVDIIVSEWMGYFLLFEAMLDSVIVARDRWLVPGGLRTEMIFLDYLASGFDMTPMRSPVRSSAYVESVDAKAIITDVIVLKDFPIHTIRKSELNFTVPFKLEAMRSGTIHAFLGYFDTFFARDGSTSVSESVIVPSSSQTSRNDNEDERIEKIKARLKSTSGSNFFTTGPQGEVTHWRQTIFFLEKPVPVVKGI</sequence>
<evidence type="ECO:0000256" key="15">
    <source>
        <dbReference type="PROSITE-ProRule" id="PRU01015"/>
    </source>
</evidence>
<keyword evidence="4" id="KW-0963">Cytoplasm</keyword>
<name>A0A9N8W4W0_9GLOM</name>
<dbReference type="InterPro" id="IPR036236">
    <property type="entry name" value="Znf_C2H2_sf"/>
</dbReference>
<evidence type="ECO:0000256" key="3">
    <source>
        <dbReference type="ARBA" id="ARBA00011925"/>
    </source>
</evidence>
<dbReference type="Pfam" id="PF13649">
    <property type="entry name" value="Methyltransf_25"/>
    <property type="match status" value="1"/>
</dbReference>
<dbReference type="GO" id="GO:0005634">
    <property type="term" value="C:nucleus"/>
    <property type="evidence" value="ECO:0007669"/>
    <property type="project" value="UniProtKB-SubCell"/>
</dbReference>
<dbReference type="PANTHER" id="PTHR11006">
    <property type="entry name" value="PROTEIN ARGININE N-METHYLTRANSFERASE"/>
    <property type="match status" value="1"/>
</dbReference>
<dbReference type="GO" id="GO:0032259">
    <property type="term" value="P:methylation"/>
    <property type="evidence" value="ECO:0007669"/>
    <property type="project" value="UniProtKB-KW"/>
</dbReference>
<evidence type="ECO:0000259" key="18">
    <source>
        <dbReference type="Pfam" id="PF21137"/>
    </source>
</evidence>
<keyword evidence="11" id="KW-0862">Zinc</keyword>
<dbReference type="SUPFAM" id="SSF53335">
    <property type="entry name" value="S-adenosyl-L-methionine-dependent methyltransferases"/>
    <property type="match status" value="1"/>
</dbReference>
<dbReference type="AlphaFoldDB" id="A0A9N8W4W0"/>
<evidence type="ECO:0000256" key="7">
    <source>
        <dbReference type="ARBA" id="ARBA00022679"/>
    </source>
</evidence>
<keyword evidence="6 15" id="KW-0489">Methyltransferase</keyword>
<dbReference type="GO" id="GO:0005829">
    <property type="term" value="C:cytosol"/>
    <property type="evidence" value="ECO:0007669"/>
    <property type="project" value="UniProtKB-SubCell"/>
</dbReference>
<dbReference type="SUPFAM" id="SSF57667">
    <property type="entry name" value="beta-beta-alpha zinc fingers"/>
    <property type="match status" value="1"/>
</dbReference>
<keyword evidence="7 15" id="KW-0808">Transferase</keyword>
<keyword evidence="9" id="KW-0479">Metal-binding</keyword>
<dbReference type="CDD" id="cd02440">
    <property type="entry name" value="AdoMet_MTases"/>
    <property type="match status" value="1"/>
</dbReference>
<feature type="region of interest" description="Disordered" evidence="16">
    <location>
        <begin position="1"/>
        <end position="41"/>
    </location>
</feature>
<evidence type="ECO:0000256" key="1">
    <source>
        <dbReference type="ARBA" id="ARBA00004123"/>
    </source>
</evidence>
<keyword evidence="8 15" id="KW-0949">S-adenosyl-L-methionine</keyword>
<dbReference type="Proteomes" id="UP000789508">
    <property type="component" value="Unassembled WGS sequence"/>
</dbReference>
<feature type="domain" description="Protein arginine N-methyltransferase" evidence="19">
    <location>
        <begin position="389"/>
        <end position="470"/>
    </location>
</feature>
<reference evidence="20" key="1">
    <citation type="submission" date="2021-06" db="EMBL/GenBank/DDBJ databases">
        <authorList>
            <person name="Kallberg Y."/>
            <person name="Tangrot J."/>
            <person name="Rosling A."/>
        </authorList>
    </citation>
    <scope>NUCLEOTIDE SEQUENCE</scope>
    <source>
        <strain evidence="20">FL130A</strain>
    </source>
</reference>
<evidence type="ECO:0000259" key="17">
    <source>
        <dbReference type="Pfam" id="PF13649"/>
    </source>
</evidence>
<dbReference type="InterPro" id="IPR041698">
    <property type="entry name" value="Methyltransf_25"/>
</dbReference>
<evidence type="ECO:0000256" key="4">
    <source>
        <dbReference type="ARBA" id="ARBA00022490"/>
    </source>
</evidence>
<accession>A0A9N8W4W0</accession>
<dbReference type="GO" id="GO:0042054">
    <property type="term" value="F:histone methyltransferase activity"/>
    <property type="evidence" value="ECO:0007669"/>
    <property type="project" value="TreeGrafter"/>
</dbReference>
<evidence type="ECO:0000256" key="9">
    <source>
        <dbReference type="ARBA" id="ARBA00022723"/>
    </source>
</evidence>
<dbReference type="InterPro" id="IPR029063">
    <property type="entry name" value="SAM-dependent_MTases_sf"/>
</dbReference>
<evidence type="ECO:0000256" key="6">
    <source>
        <dbReference type="ARBA" id="ARBA00022603"/>
    </source>
</evidence>
<dbReference type="GO" id="GO:0035242">
    <property type="term" value="F:protein-arginine omega-N asymmetric methyltransferase activity"/>
    <property type="evidence" value="ECO:0007669"/>
    <property type="project" value="UniProtKB-EC"/>
</dbReference>
<proteinExistence type="predicted"/>
<evidence type="ECO:0000256" key="14">
    <source>
        <dbReference type="ARBA" id="ARBA00049303"/>
    </source>
</evidence>
<keyword evidence="12" id="KW-0539">Nucleus</keyword>
<dbReference type="InterPro" id="IPR025799">
    <property type="entry name" value="Arg_MeTrfase"/>
</dbReference>
<protein>
    <recommendedName>
        <fullName evidence="3">type I protein arginine methyltransferase</fullName>
        <ecNumber evidence="3">2.1.1.319</ecNumber>
    </recommendedName>
</protein>
<dbReference type="EC" id="2.1.1.319" evidence="3"/>
<evidence type="ECO:0000256" key="16">
    <source>
        <dbReference type="SAM" id="MobiDB-lite"/>
    </source>
</evidence>
<dbReference type="InterPro" id="IPR049482">
    <property type="entry name" value="ANM3-like_C2H2_Zf"/>
</dbReference>
<dbReference type="Pfam" id="PF22528">
    <property type="entry name" value="PRMT_C"/>
    <property type="match status" value="2"/>
</dbReference>
<comment type="catalytic activity">
    <reaction evidence="14">
        <text>L-arginyl-[protein] + S-adenosyl-L-methionine = N(omega)-methyl-L-arginyl-[protein] + S-adenosyl-L-homocysteine + H(+)</text>
        <dbReference type="Rhea" id="RHEA:48100"/>
        <dbReference type="Rhea" id="RHEA-COMP:10532"/>
        <dbReference type="Rhea" id="RHEA-COMP:11990"/>
        <dbReference type="ChEBI" id="CHEBI:15378"/>
        <dbReference type="ChEBI" id="CHEBI:29965"/>
        <dbReference type="ChEBI" id="CHEBI:57856"/>
        <dbReference type="ChEBI" id="CHEBI:59789"/>
        <dbReference type="ChEBI" id="CHEBI:65280"/>
    </reaction>
    <physiologicalReaction direction="left-to-right" evidence="14">
        <dbReference type="Rhea" id="RHEA:48101"/>
    </physiologicalReaction>
</comment>
<evidence type="ECO:0000313" key="21">
    <source>
        <dbReference type="Proteomes" id="UP000789508"/>
    </source>
</evidence>